<comment type="caution">
    <text evidence="1">The sequence shown here is derived from an EMBL/GenBank/DDBJ whole genome shotgun (WGS) entry which is preliminary data.</text>
</comment>
<dbReference type="EMBL" id="JACLCP010000002">
    <property type="protein sequence ID" value="MBC2845402.1"/>
    <property type="molecule type" value="Genomic_DNA"/>
</dbReference>
<accession>A0A842IQB6</accession>
<protein>
    <recommendedName>
        <fullName evidence="3">CarboxypepD_reg-like domain-containing protein</fullName>
    </recommendedName>
</protein>
<sequence length="254" mass="29653">MRLLFFTIFLFGVYSYSFGQSLKGKVYDSKSIVKDIKVLNKTQNRLTVTDKNGDFSIVAIVNDTISFESVFYHPKLIVVTQLHFDDINVFEIKKITNELDEVEVKSEPEQPVFEEEVYNEDLQNLIKEDIKRNPHLYQPEVATYGINFLYLIDLALKLFKSKKYKAPVYQPATYRQVDSLFSNSSFFNKRLVTEDLEIPKNQVKLFYDFCSAKGISSELLKDDKKMELLEQLVLNSQLFLILLEEYGEEKVTKD</sequence>
<evidence type="ECO:0008006" key="3">
    <source>
        <dbReference type="Google" id="ProtNLM"/>
    </source>
</evidence>
<dbReference type="SUPFAM" id="SSF49464">
    <property type="entry name" value="Carboxypeptidase regulatory domain-like"/>
    <property type="match status" value="1"/>
</dbReference>
<reference evidence="1" key="1">
    <citation type="submission" date="2020-08" db="EMBL/GenBank/DDBJ databases">
        <title>Winogradskyella ouciana sp. nov., isolated from the hadal seawater of the Mariana Trench.</title>
        <authorList>
            <person name="He X."/>
        </authorList>
    </citation>
    <scope>NUCLEOTIDE SEQUENCE [LARGE SCALE GENOMIC DNA]</scope>
    <source>
        <strain evidence="1">KCTC 52348</strain>
    </source>
</reference>
<evidence type="ECO:0000313" key="2">
    <source>
        <dbReference type="Proteomes" id="UP000533900"/>
    </source>
</evidence>
<name>A0A842IQB6_9FLAO</name>
<dbReference type="RefSeq" id="WP_185789103.1">
    <property type="nucleotide sequence ID" value="NZ_JACLCP010000002.1"/>
</dbReference>
<gene>
    <name evidence="1" type="ORF">H7F21_09890</name>
</gene>
<evidence type="ECO:0000313" key="1">
    <source>
        <dbReference type="EMBL" id="MBC2845402.1"/>
    </source>
</evidence>
<proteinExistence type="predicted"/>
<dbReference type="InterPro" id="IPR008969">
    <property type="entry name" value="CarboxyPept-like_regulatory"/>
</dbReference>
<organism evidence="1 2">
    <name type="scientific">Winogradskyella flava</name>
    <dbReference type="NCBI Taxonomy" id="1884876"/>
    <lineage>
        <taxon>Bacteria</taxon>
        <taxon>Pseudomonadati</taxon>
        <taxon>Bacteroidota</taxon>
        <taxon>Flavobacteriia</taxon>
        <taxon>Flavobacteriales</taxon>
        <taxon>Flavobacteriaceae</taxon>
        <taxon>Winogradskyella</taxon>
    </lineage>
</organism>
<dbReference type="Proteomes" id="UP000533900">
    <property type="component" value="Unassembled WGS sequence"/>
</dbReference>
<dbReference type="AlphaFoldDB" id="A0A842IQB6"/>
<keyword evidence="2" id="KW-1185">Reference proteome</keyword>